<accession>A0AAD8FJH1</accession>
<dbReference type="AlphaFoldDB" id="A0AAD8FJH1"/>
<evidence type="ECO:0000256" key="3">
    <source>
        <dbReference type="ARBA" id="ARBA00023134"/>
    </source>
</evidence>
<evidence type="ECO:0000313" key="7">
    <source>
        <dbReference type="Proteomes" id="UP001233172"/>
    </source>
</evidence>
<dbReference type="PANTHER" id="PTHR10903:SF184">
    <property type="entry name" value="GTP-BINDING PROTEIN A"/>
    <property type="match status" value="1"/>
</dbReference>
<keyword evidence="4" id="KW-0175">Coiled coil</keyword>
<comment type="similarity">
    <text evidence="1">Belongs to the TRAFAC class TrmE-Era-EngA-EngB-Septin-like GTPase superfamily. AIG1/Toc34/Toc159-like paraseptin GTPase family. IAN subfamily.</text>
</comment>
<dbReference type="FunFam" id="3.40.50.300:FF:000840">
    <property type="entry name" value="Immune-associated nucleotide-binding protein 9"/>
    <property type="match status" value="1"/>
</dbReference>
<dbReference type="InterPro" id="IPR006703">
    <property type="entry name" value="G_AIG1"/>
</dbReference>
<organism evidence="6 7">
    <name type="scientific">Biomphalaria pfeifferi</name>
    <name type="common">Bloodfluke planorb</name>
    <name type="synonym">Freshwater snail</name>
    <dbReference type="NCBI Taxonomy" id="112525"/>
    <lineage>
        <taxon>Eukaryota</taxon>
        <taxon>Metazoa</taxon>
        <taxon>Spiralia</taxon>
        <taxon>Lophotrochozoa</taxon>
        <taxon>Mollusca</taxon>
        <taxon>Gastropoda</taxon>
        <taxon>Heterobranchia</taxon>
        <taxon>Euthyneura</taxon>
        <taxon>Panpulmonata</taxon>
        <taxon>Hygrophila</taxon>
        <taxon>Lymnaeoidea</taxon>
        <taxon>Planorbidae</taxon>
        <taxon>Biomphalaria</taxon>
    </lineage>
</organism>
<name>A0AAD8FJH1_BIOPF</name>
<keyword evidence="7" id="KW-1185">Reference proteome</keyword>
<proteinExistence type="inferred from homology"/>
<dbReference type="SUPFAM" id="SSF52540">
    <property type="entry name" value="P-loop containing nucleoside triphosphate hydrolases"/>
    <property type="match status" value="1"/>
</dbReference>
<dbReference type="PROSITE" id="PS51720">
    <property type="entry name" value="G_AIG1"/>
    <property type="match status" value="1"/>
</dbReference>
<dbReference type="EMBL" id="JASAOG010000008">
    <property type="protein sequence ID" value="KAK0067277.1"/>
    <property type="molecule type" value="Genomic_DNA"/>
</dbReference>
<dbReference type="InterPro" id="IPR045058">
    <property type="entry name" value="GIMA/IAN/Toc"/>
</dbReference>
<comment type="caution">
    <text evidence="6">The sequence shown here is derived from an EMBL/GenBank/DDBJ whole genome shotgun (WGS) entry which is preliminary data.</text>
</comment>
<feature type="domain" description="AIG1-type G" evidence="5">
    <location>
        <begin position="8"/>
        <end position="219"/>
    </location>
</feature>
<evidence type="ECO:0000256" key="2">
    <source>
        <dbReference type="ARBA" id="ARBA00022741"/>
    </source>
</evidence>
<sequence>IAMSFSKTSDLDLLLIGKTGNGKSALGNAILRRKCFKSVPSTSSVTKEIDTEVSEFEGRIIKVVDGPGVGDTRMDDPESKQLVVNAMHFAIAANPTGYHAFLLVVKFGGRFTSEDQGTITFLKQVFGQTFVQLFCILVMTCGDNFEKEVLNTSFKDWCQGQSGVFLELVKECNNRVLLFDNRNADEEKQLKQLKELIEMVDHLKSQGRRYTDENFKRAAKERERLMLDAKRPMIQEETMSSLSLILQKLQIIQCTIEPEKRISHLDELFLKCEDILDSIIEQDKQSGIFEDLKQTVKSVIETIFSEITFSQRMIEEKQKLKDKEEEMSRLFKEQLNLMEEEYKYQLEQDKIEQYRRNQLKEEQETIIRIRLEEQETLQQRIKEIEKEETARQLEKIAQLEEKYREEKKKNEEGFLGKVVRFVSWLFN</sequence>
<protein>
    <submittedName>
        <fullName evidence="6">GTPase IMAP family member 7</fullName>
    </submittedName>
</protein>
<feature type="coiled-coil region" evidence="4">
    <location>
        <begin position="310"/>
        <end position="409"/>
    </location>
</feature>
<dbReference type="Gene3D" id="3.40.50.300">
    <property type="entry name" value="P-loop containing nucleotide triphosphate hydrolases"/>
    <property type="match status" value="1"/>
</dbReference>
<dbReference type="PANTHER" id="PTHR10903">
    <property type="entry name" value="GTPASE, IMAP FAMILY MEMBER-RELATED"/>
    <property type="match status" value="1"/>
</dbReference>
<reference evidence="6" key="1">
    <citation type="journal article" date="2023" name="PLoS Negl. Trop. Dis.">
        <title>A genome sequence for Biomphalaria pfeifferi, the major vector snail for the human-infecting parasite Schistosoma mansoni.</title>
        <authorList>
            <person name="Bu L."/>
            <person name="Lu L."/>
            <person name="Laidemitt M.R."/>
            <person name="Zhang S.M."/>
            <person name="Mutuku M."/>
            <person name="Mkoji G."/>
            <person name="Steinauer M."/>
            <person name="Loker E.S."/>
        </authorList>
    </citation>
    <scope>NUCLEOTIDE SEQUENCE</scope>
    <source>
        <strain evidence="6">KasaAsao</strain>
    </source>
</reference>
<dbReference type="GO" id="GO:0005525">
    <property type="term" value="F:GTP binding"/>
    <property type="evidence" value="ECO:0007669"/>
    <property type="project" value="UniProtKB-KW"/>
</dbReference>
<evidence type="ECO:0000256" key="4">
    <source>
        <dbReference type="SAM" id="Coils"/>
    </source>
</evidence>
<gene>
    <name evidence="6" type="ORF">Bpfe_003375</name>
</gene>
<evidence type="ECO:0000313" key="6">
    <source>
        <dbReference type="EMBL" id="KAK0067277.1"/>
    </source>
</evidence>
<feature type="non-terminal residue" evidence="6">
    <location>
        <position position="1"/>
    </location>
</feature>
<evidence type="ECO:0000259" key="5">
    <source>
        <dbReference type="PROSITE" id="PS51720"/>
    </source>
</evidence>
<keyword evidence="3" id="KW-0342">GTP-binding</keyword>
<dbReference type="InterPro" id="IPR027417">
    <property type="entry name" value="P-loop_NTPase"/>
</dbReference>
<dbReference type="Pfam" id="PF04548">
    <property type="entry name" value="AIG1"/>
    <property type="match status" value="1"/>
</dbReference>
<dbReference type="Proteomes" id="UP001233172">
    <property type="component" value="Unassembled WGS sequence"/>
</dbReference>
<keyword evidence="2" id="KW-0547">Nucleotide-binding</keyword>
<reference evidence="6" key="2">
    <citation type="submission" date="2023-04" db="EMBL/GenBank/DDBJ databases">
        <authorList>
            <person name="Bu L."/>
            <person name="Lu L."/>
            <person name="Laidemitt M.R."/>
            <person name="Zhang S.M."/>
            <person name="Mutuku M."/>
            <person name="Mkoji G."/>
            <person name="Steinauer M."/>
            <person name="Loker E.S."/>
        </authorList>
    </citation>
    <scope>NUCLEOTIDE SEQUENCE</scope>
    <source>
        <strain evidence="6">KasaAsao</strain>
        <tissue evidence="6">Whole Snail</tissue>
    </source>
</reference>
<evidence type="ECO:0000256" key="1">
    <source>
        <dbReference type="ARBA" id="ARBA00008535"/>
    </source>
</evidence>